<feature type="transmembrane region" description="Helical" evidence="1">
    <location>
        <begin position="103"/>
        <end position="122"/>
    </location>
</feature>
<dbReference type="AlphaFoldDB" id="A0A927FU54"/>
<protein>
    <submittedName>
        <fullName evidence="2">Uncharacterized protein</fullName>
    </submittedName>
</protein>
<organism evidence="2 3">
    <name type="scientific">Devosia oryzisoli</name>
    <dbReference type="NCBI Taxonomy" id="2774138"/>
    <lineage>
        <taxon>Bacteria</taxon>
        <taxon>Pseudomonadati</taxon>
        <taxon>Pseudomonadota</taxon>
        <taxon>Alphaproteobacteria</taxon>
        <taxon>Hyphomicrobiales</taxon>
        <taxon>Devosiaceae</taxon>
        <taxon>Devosia</taxon>
    </lineage>
</organism>
<proteinExistence type="predicted"/>
<reference evidence="2" key="1">
    <citation type="submission" date="2020-09" db="EMBL/GenBank/DDBJ databases">
        <title>Genome seq and assembly of Devosia sp.</title>
        <authorList>
            <person name="Chhetri G."/>
        </authorList>
    </citation>
    <scope>NUCLEOTIDE SEQUENCE</scope>
    <source>
        <strain evidence="2">PTR5</strain>
    </source>
</reference>
<keyword evidence="1" id="KW-1133">Transmembrane helix</keyword>
<dbReference type="EMBL" id="JACYFU010000002">
    <property type="protein sequence ID" value="MBD8066056.1"/>
    <property type="molecule type" value="Genomic_DNA"/>
</dbReference>
<dbReference type="Proteomes" id="UP000654108">
    <property type="component" value="Unassembled WGS sequence"/>
</dbReference>
<accession>A0A927FU54</accession>
<keyword evidence="3" id="KW-1185">Reference proteome</keyword>
<name>A0A927FU54_9HYPH</name>
<keyword evidence="1" id="KW-0472">Membrane</keyword>
<feature type="transmembrane region" description="Helical" evidence="1">
    <location>
        <begin position="160"/>
        <end position="180"/>
    </location>
</feature>
<evidence type="ECO:0000313" key="2">
    <source>
        <dbReference type="EMBL" id="MBD8066056.1"/>
    </source>
</evidence>
<dbReference type="RefSeq" id="WP_191775353.1">
    <property type="nucleotide sequence ID" value="NZ_JACYFU010000002.1"/>
</dbReference>
<evidence type="ECO:0000256" key="1">
    <source>
        <dbReference type="SAM" id="Phobius"/>
    </source>
</evidence>
<feature type="transmembrane region" description="Helical" evidence="1">
    <location>
        <begin position="134"/>
        <end position="154"/>
    </location>
</feature>
<gene>
    <name evidence="2" type="ORF">IC608_11285</name>
</gene>
<feature type="transmembrane region" description="Helical" evidence="1">
    <location>
        <begin position="17"/>
        <end position="36"/>
    </location>
</feature>
<feature type="transmembrane region" description="Helical" evidence="1">
    <location>
        <begin position="42"/>
        <end position="61"/>
    </location>
</feature>
<evidence type="ECO:0000313" key="3">
    <source>
        <dbReference type="Proteomes" id="UP000654108"/>
    </source>
</evidence>
<feature type="transmembrane region" description="Helical" evidence="1">
    <location>
        <begin position="73"/>
        <end position="97"/>
    </location>
</feature>
<keyword evidence="1" id="KW-0812">Transmembrane</keyword>
<comment type="caution">
    <text evidence="2">The sequence shown here is derived from an EMBL/GenBank/DDBJ whole genome shotgun (WGS) entry which is preliminary data.</text>
</comment>
<sequence>MIEHQGYDLKRRGQWRAALWAGAVGIYLIPVALKVTTGDLDWSLVDLLFVAVLIFLPVLIYDAATRQVASWSYHAGMAVALAGASFLVFSTASVGIIGSESDAANALYFAVVAAGLVGGFSVRLSADGMARTLTGVAAVQMLITIIALFLQLGYPDSGPLELLAINGLFVAMWLFAAFLFSKAAREPSAITSQSEVPRHA</sequence>